<evidence type="ECO:0000313" key="3">
    <source>
        <dbReference type="Proteomes" id="UP000007599"/>
    </source>
</evidence>
<evidence type="ECO:0000256" key="1">
    <source>
        <dbReference type="SAM" id="SignalP"/>
    </source>
</evidence>
<dbReference type="PATRIC" id="fig|1094466.5.peg.2559"/>
<sequence length="268" mass="31985">MRQLLLLFLFSTFLYAQNDKEIEVVVVKKAPKIATILKKVNKQLLKNVDSTTYTYTLNQLNLENSDTIIYRKENQLIKCVDFAGNFTKKNEVENKDNWFSKVKETFKEYSTSESPIGWISGFPVRKNITIADLDFFKNTNAYTYKVEWLNDEDLQVTFQSFNFYTGKFVVDKNFNLLQLTYEVQTPYPFYYTSNETFGKYHAYTSSWIYQREKVEMTFKIIKKKMALESLTIDEKLRDFLFNRYTKEGVVFSKRTNFTTKIELYHRFD</sequence>
<reference evidence="2 3" key="1">
    <citation type="journal article" date="2012" name="J. Bacteriol.">
        <title>Complete Genome Sequence of Flavobacterium indicum GPSTA100-9T, Isolated from Warm Spring Water.</title>
        <authorList>
            <person name="Barbier P."/>
            <person name="Houel A."/>
            <person name="Loux V."/>
            <person name="Poulain J."/>
            <person name="Bernardet J.F."/>
            <person name="Touchon M."/>
            <person name="Duchaud E."/>
        </authorList>
    </citation>
    <scope>NUCLEOTIDE SEQUENCE [LARGE SCALE GENOMIC DNA]</scope>
    <source>
        <strain evidence="3">DSM 17447 / CIP 109464 / GPTSA100-9</strain>
    </source>
</reference>
<keyword evidence="3" id="KW-1185">Reference proteome</keyword>
<keyword evidence="1" id="KW-0732">Signal</keyword>
<dbReference type="AlphaFoldDB" id="H8XRS9"/>
<feature type="chain" id="PRO_5003617326" description="GLPGLI family protein" evidence="1">
    <location>
        <begin position="17"/>
        <end position="268"/>
    </location>
</feature>
<dbReference type="HOGENOM" id="CLU_1037255_0_0_10"/>
<proteinExistence type="predicted"/>
<evidence type="ECO:0008006" key="4">
    <source>
        <dbReference type="Google" id="ProtNLM"/>
    </source>
</evidence>
<evidence type="ECO:0000313" key="2">
    <source>
        <dbReference type="EMBL" id="CCG54513.1"/>
    </source>
</evidence>
<dbReference type="Proteomes" id="UP000007599">
    <property type="component" value="Chromosome I"/>
</dbReference>
<reference evidence="3" key="2">
    <citation type="submission" date="2012-03" db="EMBL/GenBank/DDBJ databases">
        <title>Complete genome sequence of Flavobacterium indicum GPTSA100-9T, isolated from warm spring water.</title>
        <authorList>
            <person name="Barbier P."/>
            <person name="Houel A."/>
            <person name="Loux V."/>
            <person name="Poulain J."/>
            <person name="Bernardet J.-F."/>
            <person name="Touchon M."/>
            <person name="Duchaud E."/>
        </authorList>
    </citation>
    <scope>NUCLEOTIDE SEQUENCE [LARGE SCALE GENOMIC DNA]</scope>
    <source>
        <strain evidence="3">DSM 17447 / CIP 109464 / GPTSA100-9</strain>
    </source>
</reference>
<name>H8XRS9_FLAIG</name>
<dbReference type="OrthoDB" id="1326264at2"/>
<gene>
    <name evidence="2" type="ordered locus">KQS_13075</name>
</gene>
<dbReference type="RefSeq" id="WP_014389631.1">
    <property type="nucleotide sequence ID" value="NC_017025.1"/>
</dbReference>
<organism evidence="2 3">
    <name type="scientific">Flavobacterium indicum (strain DSM 17447 / CIP 109464 / GPTSA100-9)</name>
    <dbReference type="NCBI Taxonomy" id="1094466"/>
    <lineage>
        <taxon>Bacteria</taxon>
        <taxon>Pseudomonadati</taxon>
        <taxon>Bacteroidota</taxon>
        <taxon>Flavobacteriia</taxon>
        <taxon>Flavobacteriales</taxon>
        <taxon>Flavobacteriaceae</taxon>
        <taxon>Flavobacterium</taxon>
    </lineage>
</organism>
<dbReference type="KEGG" id="fin:KQS_13075"/>
<dbReference type="EMBL" id="HE774682">
    <property type="protein sequence ID" value="CCG54513.1"/>
    <property type="molecule type" value="Genomic_DNA"/>
</dbReference>
<protein>
    <recommendedName>
        <fullName evidence="4">GLPGLI family protein</fullName>
    </recommendedName>
</protein>
<feature type="signal peptide" evidence="1">
    <location>
        <begin position="1"/>
        <end position="16"/>
    </location>
</feature>
<accession>H8XRS9</accession>